<reference evidence="1 2" key="1">
    <citation type="journal article" date="2003" name="Nature">
        <title>The genome sequence of Bacillus anthracis Ames and comparison to closely related bacteria.</title>
        <authorList>
            <person name="Read T.D."/>
            <person name="Peterson S.N."/>
            <person name="Tourasse N."/>
            <person name="Baillie L.W."/>
            <person name="Paulsen I.T."/>
            <person name="Nelson K.E."/>
            <person name="Tettelin H."/>
            <person name="Fouts D.E."/>
            <person name="Eisen J.A."/>
            <person name="Gill S.R."/>
            <person name="Holtzapple E.K."/>
            <person name="Okstad O.A."/>
            <person name="Helgason E."/>
            <person name="Rilstone J."/>
            <person name="Wu M."/>
            <person name="Kolonay J.F."/>
            <person name="Beanan M.J."/>
            <person name="Dodson R.J."/>
            <person name="Brinkac L.M."/>
            <person name="Gwinn M."/>
            <person name="DeBoy R.T."/>
            <person name="Madpu R."/>
            <person name="Daugherty S.C."/>
            <person name="Durkin A.S."/>
            <person name="Haft D.H."/>
            <person name="Nelson W.C."/>
            <person name="Peterson J.D."/>
            <person name="Pop M."/>
            <person name="Khouri H.M."/>
            <person name="Radune D."/>
            <person name="Benton J.L."/>
            <person name="Mahamoud Y."/>
            <person name="Jiang L."/>
            <person name="Hance I.R."/>
            <person name="Weidman J.F."/>
            <person name="Berry K.J."/>
            <person name="Plaut R.D."/>
            <person name="Wolf A.M."/>
            <person name="Watkins K.L."/>
            <person name="Nierman W.C."/>
            <person name="Hazen A."/>
            <person name="Cline R."/>
            <person name="Redmond C."/>
            <person name="Thwaite J.E."/>
            <person name="White O."/>
            <person name="Salzberg S.L."/>
            <person name="Thomason B."/>
            <person name="Friedlander A.M."/>
            <person name="Koehler T.M."/>
            <person name="Hanna P.C."/>
            <person name="Kolsto A.B."/>
            <person name="Fraser C.M."/>
        </authorList>
    </citation>
    <scope>NUCLEOTIDE SEQUENCE [LARGE SCALE GENOMIC DNA]</scope>
    <source>
        <strain evidence="2">Ames / isolate Porton</strain>
    </source>
</reference>
<evidence type="ECO:0000313" key="2">
    <source>
        <dbReference type="Proteomes" id="UP000000427"/>
    </source>
</evidence>
<dbReference type="Proteomes" id="UP000000427">
    <property type="component" value="Chromosome"/>
</dbReference>
<name>A0A2P0HHP8_BACAN</name>
<protein>
    <submittedName>
        <fullName evidence="1">Uncharacterized protein</fullName>
    </submittedName>
</protein>
<dbReference type="EMBL" id="AE016879">
    <property type="protein sequence ID" value="AAP27510.1"/>
    <property type="molecule type" value="Genomic_DNA"/>
</dbReference>
<gene>
    <name evidence="1" type="ordered locus">BA_3766</name>
</gene>
<dbReference type="KEGG" id="ban:BA_3766"/>
<evidence type="ECO:0000313" key="1">
    <source>
        <dbReference type="EMBL" id="AAP27510.1"/>
    </source>
</evidence>
<proteinExistence type="predicted"/>
<accession>A0A2P0HHP8</accession>
<sequence>MIRINRYDIIIYVREVRNMDWDLTEKVLRNLAYIVAMVVGIINAKKALNDIKDRKEKKKEEEIEKRLARKTRRK</sequence>
<dbReference type="AlphaFoldDB" id="A0A2P0HHP8"/>
<organism evidence="1 2">
    <name type="scientific">Bacillus anthracis</name>
    <name type="common">anthrax bacterium</name>
    <dbReference type="NCBI Taxonomy" id="1392"/>
    <lineage>
        <taxon>Bacteria</taxon>
        <taxon>Bacillati</taxon>
        <taxon>Bacillota</taxon>
        <taxon>Bacilli</taxon>
        <taxon>Bacillales</taxon>
        <taxon>Bacillaceae</taxon>
        <taxon>Bacillus</taxon>
        <taxon>Bacillus cereus group</taxon>
    </lineage>
</organism>